<keyword evidence="11 16" id="KW-0812">Transmembrane</keyword>
<dbReference type="GO" id="GO:0006011">
    <property type="term" value="P:UDP-alpha-D-glucose metabolic process"/>
    <property type="evidence" value="ECO:0007669"/>
    <property type="project" value="InterPro"/>
</dbReference>
<comment type="subcellular location">
    <subcellularLocation>
        <location evidence="1">Cell inner membrane</location>
        <topology evidence="1">Multi-pass membrane protein</topology>
    </subcellularLocation>
</comment>
<evidence type="ECO:0000256" key="9">
    <source>
        <dbReference type="ARBA" id="ARBA00022676"/>
    </source>
</evidence>
<proteinExistence type="inferred from homology"/>
<dbReference type="InterPro" id="IPR003919">
    <property type="entry name" value="Cell_synth_A"/>
</dbReference>
<dbReference type="SUPFAM" id="SSF53448">
    <property type="entry name" value="Nucleotide-diphospho-sugar transferases"/>
    <property type="match status" value="1"/>
</dbReference>
<evidence type="ECO:0000256" key="6">
    <source>
        <dbReference type="ARBA" id="ARBA00022475"/>
    </source>
</evidence>
<keyword evidence="12 16" id="KW-0135">Cellulose biosynthesis</keyword>
<comment type="similarity">
    <text evidence="3">Belongs to the glycosyltransferase 2 family.</text>
</comment>
<keyword evidence="10 16" id="KW-0808">Transferase</keyword>
<dbReference type="SUPFAM" id="SSF141371">
    <property type="entry name" value="PilZ domain-like"/>
    <property type="match status" value="1"/>
</dbReference>
<dbReference type="InterPro" id="IPR009875">
    <property type="entry name" value="PilZ_domain"/>
</dbReference>
<feature type="transmembrane region" description="Helical" evidence="16">
    <location>
        <begin position="70"/>
        <end position="89"/>
    </location>
</feature>
<accession>A0A451EEV8</accession>
<comment type="cofactor">
    <cofactor evidence="16">
        <name>Mg(2+)</name>
        <dbReference type="ChEBI" id="CHEBI:18420"/>
    </cofactor>
</comment>
<evidence type="ECO:0000256" key="5">
    <source>
        <dbReference type="ARBA" id="ARBA00018714"/>
    </source>
</evidence>
<keyword evidence="8 16" id="KW-0973">c-di-GMP</keyword>
<dbReference type="InterPro" id="IPR001173">
    <property type="entry name" value="Glyco_trans_2-like"/>
</dbReference>
<evidence type="ECO:0000256" key="12">
    <source>
        <dbReference type="ARBA" id="ARBA00022916"/>
    </source>
</evidence>
<dbReference type="GO" id="GO:0030244">
    <property type="term" value="P:cellulose biosynthetic process"/>
    <property type="evidence" value="ECO:0007669"/>
    <property type="project" value="UniProtKB-KW"/>
</dbReference>
<keyword evidence="7 16" id="KW-0997">Cell inner membrane</keyword>
<evidence type="ECO:0000256" key="11">
    <source>
        <dbReference type="ARBA" id="ARBA00022692"/>
    </source>
</evidence>
<evidence type="ECO:0000313" key="19">
    <source>
        <dbReference type="EMBL" id="AYM48916.1"/>
    </source>
</evidence>
<evidence type="ECO:0000259" key="18">
    <source>
        <dbReference type="Pfam" id="PF07238"/>
    </source>
</evidence>
<feature type="transmembrane region" description="Helical" evidence="16">
    <location>
        <begin position="538"/>
        <end position="561"/>
    </location>
</feature>
<dbReference type="InterPro" id="IPR029044">
    <property type="entry name" value="Nucleotide-diphossugar_trans"/>
</dbReference>
<dbReference type="Gene3D" id="2.40.10.220">
    <property type="entry name" value="predicted glycosyltransferase like domains"/>
    <property type="match status" value="1"/>
</dbReference>
<feature type="transmembrane region" description="Helical" evidence="16">
    <location>
        <begin position="101"/>
        <end position="123"/>
    </location>
</feature>
<evidence type="ECO:0000256" key="15">
    <source>
        <dbReference type="ARBA" id="ARBA00048682"/>
    </source>
</evidence>
<evidence type="ECO:0000256" key="8">
    <source>
        <dbReference type="ARBA" id="ARBA00022636"/>
    </source>
</evidence>
<dbReference type="PANTHER" id="PTHR43867:SF2">
    <property type="entry name" value="CELLULOSE SYNTHASE CATALYTIC SUBUNIT A [UDP-FORMING]"/>
    <property type="match status" value="1"/>
</dbReference>
<evidence type="ECO:0000256" key="13">
    <source>
        <dbReference type="ARBA" id="ARBA00022989"/>
    </source>
</evidence>
<feature type="transmembrane region" description="Helical" evidence="16">
    <location>
        <begin position="46"/>
        <end position="63"/>
    </location>
</feature>
<evidence type="ECO:0000256" key="1">
    <source>
        <dbReference type="ARBA" id="ARBA00004429"/>
    </source>
</evidence>
<feature type="transmembrane region" description="Helical" evidence="16">
    <location>
        <begin position="21"/>
        <end position="40"/>
    </location>
</feature>
<organism evidence="19">
    <name type="scientific">Proteus mirabilis</name>
    <dbReference type="NCBI Taxonomy" id="584"/>
    <lineage>
        <taxon>Bacteria</taxon>
        <taxon>Pseudomonadati</taxon>
        <taxon>Pseudomonadota</taxon>
        <taxon>Gammaproteobacteria</taxon>
        <taxon>Enterobacterales</taxon>
        <taxon>Morganellaceae</taxon>
        <taxon>Proteus</taxon>
    </lineage>
</organism>
<protein>
    <recommendedName>
        <fullName evidence="5 16">Cellulose synthase catalytic subunit [UDP-forming]</fullName>
        <ecNumber evidence="4 16">2.4.1.12</ecNumber>
    </recommendedName>
</protein>
<feature type="domain" description="PilZ" evidence="18">
    <location>
        <begin position="567"/>
        <end position="664"/>
    </location>
</feature>
<comment type="catalytic activity">
    <reaction evidence="15 16">
        <text>[(1-&gt;4)-beta-D-glucosyl](n) + UDP-alpha-D-glucose = [(1-&gt;4)-beta-D-glucosyl](n+1) + UDP + H(+)</text>
        <dbReference type="Rhea" id="RHEA:19929"/>
        <dbReference type="Rhea" id="RHEA-COMP:10033"/>
        <dbReference type="Rhea" id="RHEA-COMP:10034"/>
        <dbReference type="ChEBI" id="CHEBI:15378"/>
        <dbReference type="ChEBI" id="CHEBI:18246"/>
        <dbReference type="ChEBI" id="CHEBI:58223"/>
        <dbReference type="ChEBI" id="CHEBI:58885"/>
        <dbReference type="EC" id="2.4.1.12"/>
    </reaction>
</comment>
<comment type="pathway">
    <text evidence="2 16">Glycan metabolism; bacterial cellulose biosynthesis.</text>
</comment>
<feature type="transmembrane region" description="Helical" evidence="16">
    <location>
        <begin position="457"/>
        <end position="481"/>
    </location>
</feature>
<sequence length="721" mass="81879">MNFFLKKKIIAMARYGVMNKLFKLLITAFLLITMFSLIVMPMSAKQQYIFGIINILLLFIIGSKKSKKRLLTMIFLSLLMSTRYLYWRATHTLNFNTSIEGILGTGLFLAEIYSWIILVLGYFQTAWPLNRKIAPLPKDISLWPTVDIYVPTYNESLDVVRDTVLAAQGIDYPKDKMKVYLLDDGSREEFKQFANDVGVTYIEREEHDHAKAGNLNHAMALTDGELICVFDCDHISTRIFLQATVGYFLEDPKLALVQTPHYFYSPDPFERNLSAAKNGPHEGALFYGPVQRGNDNWNATFFCGSCAVMRRSALEEIGGIAVETVTEDAHTALKLQRLGWNSAFIDIPLAAGLATERLALHVNQRIRWARGMTQIFRVDNPMLGRGLTFPQRLCYLNAMMHFQYGLPRIIFLTAPLLFMLFNLNIIASSASMIFAFALPHLIMSVYVNSRNIGKYRYSFWGEIYETVMAFSLVLPTLLSLVSPKLGKFNVTDKGDLLDKSYMDYLTVRPLIITALLLVMGISWVIIRYLLNDFQGIDPLVIVLNLVWATYSLFIVLASIAVGKETRQIRKNTRIKASLPITLHFDDGAELQTTTEDISMGGVRIAINKIAELRQRTVNSITLMVQRDVVTLPVEMVSLENSQLRLAFLPMDLNLRRKLVRVIFGRADAWVHQTQYQDKPLKELGAITGCIFELFFGRRQKVKAPVKRTKTSLSVQSINGDD</sequence>
<dbReference type="PANTHER" id="PTHR43867">
    <property type="entry name" value="CELLULOSE SYNTHASE CATALYTIC SUBUNIT A [UDP-FORMING]"/>
    <property type="match status" value="1"/>
</dbReference>
<dbReference type="GO" id="GO:0016760">
    <property type="term" value="F:cellulose synthase (UDP-forming) activity"/>
    <property type="evidence" value="ECO:0007669"/>
    <property type="project" value="UniProtKB-EC"/>
</dbReference>
<dbReference type="PRINTS" id="PR01439">
    <property type="entry name" value="CELLSNTHASEA"/>
</dbReference>
<evidence type="ECO:0000256" key="4">
    <source>
        <dbReference type="ARBA" id="ARBA00012539"/>
    </source>
</evidence>
<dbReference type="InterPro" id="IPR050321">
    <property type="entry name" value="Glycosyltr_2/OpgH_subfam"/>
</dbReference>
<keyword evidence="9 16" id="KW-0328">Glycosyltransferase</keyword>
<evidence type="ECO:0000259" key="17">
    <source>
        <dbReference type="Pfam" id="PF00535"/>
    </source>
</evidence>
<keyword evidence="14 16" id="KW-0472">Membrane</keyword>
<keyword evidence="13 16" id="KW-1133">Transmembrane helix</keyword>
<dbReference type="UniPathway" id="UPA00694"/>
<evidence type="ECO:0000256" key="3">
    <source>
        <dbReference type="ARBA" id="ARBA00006739"/>
    </source>
</evidence>
<evidence type="ECO:0000256" key="10">
    <source>
        <dbReference type="ARBA" id="ARBA00022679"/>
    </source>
</evidence>
<dbReference type="CDD" id="cd06421">
    <property type="entry name" value="CESA_CelA_like"/>
    <property type="match status" value="1"/>
</dbReference>
<keyword evidence="6 16" id="KW-1003">Cell membrane</keyword>
<evidence type="ECO:0000256" key="7">
    <source>
        <dbReference type="ARBA" id="ARBA00022519"/>
    </source>
</evidence>
<evidence type="ECO:0000256" key="2">
    <source>
        <dbReference type="ARBA" id="ARBA00005186"/>
    </source>
</evidence>
<dbReference type="EC" id="2.4.1.12" evidence="4 16"/>
<dbReference type="AlphaFoldDB" id="A0A451EEV8"/>
<dbReference type="GO" id="GO:0005886">
    <property type="term" value="C:plasma membrane"/>
    <property type="evidence" value="ECO:0007669"/>
    <property type="project" value="UniProtKB-SubCell"/>
</dbReference>
<feature type="domain" description="Glycosyltransferase 2-like" evidence="17">
    <location>
        <begin position="148"/>
        <end position="318"/>
    </location>
</feature>
<evidence type="ECO:0000256" key="16">
    <source>
        <dbReference type="RuleBase" id="RU365020"/>
    </source>
</evidence>
<dbReference type="NCBIfam" id="TIGR03030">
    <property type="entry name" value="CelA"/>
    <property type="match status" value="1"/>
</dbReference>
<feature type="transmembrane region" description="Helical" evidence="16">
    <location>
        <begin position="502"/>
        <end position="526"/>
    </location>
</feature>
<name>A0A451EEV8_PROMI</name>
<evidence type="ECO:0000256" key="14">
    <source>
        <dbReference type="ARBA" id="ARBA00023136"/>
    </source>
</evidence>
<dbReference type="Pfam" id="PF00535">
    <property type="entry name" value="Glycos_transf_2"/>
    <property type="match status" value="1"/>
</dbReference>
<dbReference type="EMBL" id="MF576130">
    <property type="protein sequence ID" value="AYM48916.1"/>
    <property type="molecule type" value="Genomic_DNA"/>
</dbReference>
<dbReference type="Gene3D" id="3.90.550.10">
    <property type="entry name" value="Spore Coat Polysaccharide Biosynthesis Protein SpsA, Chain A"/>
    <property type="match status" value="1"/>
</dbReference>
<feature type="transmembrane region" description="Helical" evidence="16">
    <location>
        <begin position="409"/>
        <end position="437"/>
    </location>
</feature>
<dbReference type="GO" id="GO:0035438">
    <property type="term" value="F:cyclic-di-GMP binding"/>
    <property type="evidence" value="ECO:0007669"/>
    <property type="project" value="InterPro"/>
</dbReference>
<reference evidence="19" key="1">
    <citation type="journal article" date="2018" name="Front. Microbiol.">
        <title>Identification and Characterization of New Resistance-Conferring SGI1s (Salmonella Genomic Island 1) in Proteus mirabilis.</title>
        <authorList>
            <person name="Bie L."/>
            <person name="Fang M."/>
            <person name="Li Z."/>
            <person name="Wang M."/>
            <person name="Xu H."/>
        </authorList>
    </citation>
    <scope>NUCLEOTIDE SEQUENCE</scope>
    <source>
        <strain evidence="19">JN48</strain>
    </source>
</reference>
<comment type="function">
    <text evidence="16">Catalytic subunit of cellulose synthase. It polymerizes uridine 5'-diphosphate glucose to cellulose.</text>
</comment>
<dbReference type="Pfam" id="PF07238">
    <property type="entry name" value="PilZ"/>
    <property type="match status" value="1"/>
</dbReference>